<proteinExistence type="predicted"/>
<sequence length="433" mass="50005">MNSLIKYDKYLARLVMISFFLPNRVQIFLLMGIFLFWLIRDNFVYKNQFFRPYGGALVLGSVYLLYAIYVPFTDPAFRSGVLFDLEQKATLFAAPFIVLLMQPQTRKIISGELLFFVYGCFLSCLVGNLLYLHEYGWHITGPEAHIQYRLYFEKITGLHPTYMGIYLCFSTAILLISPQHRQQLKGWKLGAVLFPLFMFLMALMPKAPVIALFVILGYYGWINREHKYRFVPIMAVLLVSVSVACISIPFSSQRIGEFSTALEAKPNDNPMDNSIQMRQVIWSVDLDVLKEHWLGGVGPGELDRFLTAQYEVYARRLNVPLVAYDTHNEYLNQWLAFGVVGIGLLLLTLGIQYANAIRRHDHLYMLLLMVFTVTFFTENVWSQQKGIVFYSFFTSLFFFVGMKLRPKSAETEAVTLKTARRKEKVIQGMELKS</sequence>
<dbReference type="Proteomes" id="UP001596106">
    <property type="component" value="Unassembled WGS sequence"/>
</dbReference>
<keyword evidence="8" id="KW-1185">Reference proteome</keyword>
<dbReference type="InterPro" id="IPR051533">
    <property type="entry name" value="WaaL-like"/>
</dbReference>
<reference evidence="8" key="1">
    <citation type="journal article" date="2019" name="Int. J. Syst. Evol. Microbiol.">
        <title>The Global Catalogue of Microorganisms (GCM) 10K type strain sequencing project: providing services to taxonomists for standard genome sequencing and annotation.</title>
        <authorList>
            <consortium name="The Broad Institute Genomics Platform"/>
            <consortium name="The Broad Institute Genome Sequencing Center for Infectious Disease"/>
            <person name="Wu L."/>
            <person name="Ma J."/>
        </authorList>
    </citation>
    <scope>NUCLEOTIDE SEQUENCE [LARGE SCALE GENOMIC DNA]</scope>
    <source>
        <strain evidence="8">CCUG 55250</strain>
    </source>
</reference>
<feature type="transmembrane region" description="Helical" evidence="5">
    <location>
        <begin position="50"/>
        <end position="69"/>
    </location>
</feature>
<evidence type="ECO:0000256" key="4">
    <source>
        <dbReference type="ARBA" id="ARBA00023136"/>
    </source>
</evidence>
<evidence type="ECO:0000259" key="6">
    <source>
        <dbReference type="Pfam" id="PF04932"/>
    </source>
</evidence>
<evidence type="ECO:0000256" key="3">
    <source>
        <dbReference type="ARBA" id="ARBA00022989"/>
    </source>
</evidence>
<feature type="transmembrane region" description="Helical" evidence="5">
    <location>
        <begin position="12"/>
        <end position="38"/>
    </location>
</feature>
<dbReference type="Pfam" id="PF04932">
    <property type="entry name" value="Wzy_C"/>
    <property type="match status" value="1"/>
</dbReference>
<keyword evidence="7" id="KW-0436">Ligase</keyword>
<feature type="transmembrane region" description="Helical" evidence="5">
    <location>
        <begin position="387"/>
        <end position="404"/>
    </location>
</feature>
<evidence type="ECO:0000313" key="8">
    <source>
        <dbReference type="Proteomes" id="UP001596106"/>
    </source>
</evidence>
<keyword evidence="3 5" id="KW-1133">Transmembrane helix</keyword>
<dbReference type="InterPro" id="IPR007016">
    <property type="entry name" value="O-antigen_ligase-rel_domated"/>
</dbReference>
<organism evidence="7 8">
    <name type="scientific">Larkinella bovis</name>
    <dbReference type="NCBI Taxonomy" id="683041"/>
    <lineage>
        <taxon>Bacteria</taxon>
        <taxon>Pseudomonadati</taxon>
        <taxon>Bacteroidota</taxon>
        <taxon>Cytophagia</taxon>
        <taxon>Cytophagales</taxon>
        <taxon>Spirosomataceae</taxon>
        <taxon>Larkinella</taxon>
    </lineage>
</organism>
<dbReference type="EMBL" id="JBHSMA010000015">
    <property type="protein sequence ID" value="MFC5412791.1"/>
    <property type="molecule type" value="Genomic_DNA"/>
</dbReference>
<keyword evidence="4 5" id="KW-0472">Membrane</keyword>
<evidence type="ECO:0000313" key="7">
    <source>
        <dbReference type="EMBL" id="MFC5412791.1"/>
    </source>
</evidence>
<comment type="caution">
    <text evidence="7">The sequence shown here is derived from an EMBL/GenBank/DDBJ whole genome shotgun (WGS) entry which is preliminary data.</text>
</comment>
<feature type="transmembrane region" description="Helical" evidence="5">
    <location>
        <begin position="334"/>
        <end position="351"/>
    </location>
</feature>
<dbReference type="RefSeq" id="WP_379850664.1">
    <property type="nucleotide sequence ID" value="NZ_JBHSMA010000015.1"/>
</dbReference>
<protein>
    <submittedName>
        <fullName evidence="7">O-antigen ligase family protein</fullName>
    </submittedName>
</protein>
<comment type="subcellular location">
    <subcellularLocation>
        <location evidence="1">Membrane</location>
        <topology evidence="1">Multi-pass membrane protein</topology>
    </subcellularLocation>
</comment>
<dbReference type="PANTHER" id="PTHR37422">
    <property type="entry name" value="TEICHURONIC ACID BIOSYNTHESIS PROTEIN TUAE"/>
    <property type="match status" value="1"/>
</dbReference>
<evidence type="ECO:0000256" key="2">
    <source>
        <dbReference type="ARBA" id="ARBA00022692"/>
    </source>
</evidence>
<feature type="domain" description="O-antigen ligase-related" evidence="6">
    <location>
        <begin position="192"/>
        <end position="345"/>
    </location>
</feature>
<feature type="transmembrane region" description="Helical" evidence="5">
    <location>
        <begin position="230"/>
        <end position="250"/>
    </location>
</feature>
<feature type="transmembrane region" description="Helical" evidence="5">
    <location>
        <begin position="113"/>
        <end position="132"/>
    </location>
</feature>
<feature type="transmembrane region" description="Helical" evidence="5">
    <location>
        <begin position="192"/>
        <end position="218"/>
    </location>
</feature>
<feature type="transmembrane region" description="Helical" evidence="5">
    <location>
        <begin position="363"/>
        <end position="381"/>
    </location>
</feature>
<name>A0ABW0IHJ8_9BACT</name>
<accession>A0ABW0IHJ8</accession>
<evidence type="ECO:0000256" key="5">
    <source>
        <dbReference type="SAM" id="Phobius"/>
    </source>
</evidence>
<keyword evidence="2 5" id="KW-0812">Transmembrane</keyword>
<dbReference type="GO" id="GO:0016874">
    <property type="term" value="F:ligase activity"/>
    <property type="evidence" value="ECO:0007669"/>
    <property type="project" value="UniProtKB-KW"/>
</dbReference>
<dbReference type="PANTHER" id="PTHR37422:SF13">
    <property type="entry name" value="LIPOPOLYSACCHARIDE BIOSYNTHESIS PROTEIN PA4999-RELATED"/>
    <property type="match status" value="1"/>
</dbReference>
<evidence type="ECO:0000256" key="1">
    <source>
        <dbReference type="ARBA" id="ARBA00004141"/>
    </source>
</evidence>
<gene>
    <name evidence="7" type="ORF">ACFPMF_25930</name>
</gene>